<evidence type="ECO:0000256" key="1">
    <source>
        <dbReference type="ARBA" id="ARBA00022729"/>
    </source>
</evidence>
<organism evidence="3 4">
    <name type="scientific">Algoriphagus aestuariicola</name>
    <dbReference type="NCBI Taxonomy" id="1852016"/>
    <lineage>
        <taxon>Bacteria</taxon>
        <taxon>Pseudomonadati</taxon>
        <taxon>Bacteroidota</taxon>
        <taxon>Cytophagia</taxon>
        <taxon>Cytophagales</taxon>
        <taxon>Cyclobacteriaceae</taxon>
        <taxon>Algoriphagus</taxon>
    </lineage>
</organism>
<proteinExistence type="predicted"/>
<reference evidence="3 4" key="1">
    <citation type="submission" date="2021-03" db="EMBL/GenBank/DDBJ databases">
        <title>novel species isolated from a fishpond in China.</title>
        <authorList>
            <person name="Lu H."/>
            <person name="Cai Z."/>
        </authorList>
    </citation>
    <scope>NUCLEOTIDE SEQUENCE [LARGE SCALE GENOMIC DNA]</scope>
    <source>
        <strain evidence="3 4">JCM 31546</strain>
    </source>
</reference>
<name>A0ABS3BV55_9BACT</name>
<evidence type="ECO:0000313" key="3">
    <source>
        <dbReference type="EMBL" id="MBN7803170.1"/>
    </source>
</evidence>
<evidence type="ECO:0000313" key="4">
    <source>
        <dbReference type="Proteomes" id="UP000664698"/>
    </source>
</evidence>
<dbReference type="RefSeq" id="WP_206571166.1">
    <property type="nucleotide sequence ID" value="NZ_JAFKCW010000005.1"/>
</dbReference>
<comment type="caution">
    <text evidence="3">The sequence shown here is derived from an EMBL/GenBank/DDBJ whole genome shotgun (WGS) entry which is preliminary data.</text>
</comment>
<keyword evidence="1" id="KW-0732">Signal</keyword>
<evidence type="ECO:0000259" key="2">
    <source>
        <dbReference type="Pfam" id="PF13505"/>
    </source>
</evidence>
<keyword evidence="4" id="KW-1185">Reference proteome</keyword>
<accession>A0ABS3BV55</accession>
<dbReference type="InterPro" id="IPR011250">
    <property type="entry name" value="OMP/PagP_B-barrel"/>
</dbReference>
<gene>
    <name evidence="3" type="ORF">J0A67_20010</name>
</gene>
<feature type="domain" description="Outer membrane protein beta-barrel" evidence="2">
    <location>
        <begin position="219"/>
        <end position="382"/>
    </location>
</feature>
<dbReference type="SUPFAM" id="SSF56925">
    <property type="entry name" value="OMPA-like"/>
    <property type="match status" value="1"/>
</dbReference>
<protein>
    <submittedName>
        <fullName evidence="3">Outer membrane beta-barrel protein</fullName>
    </submittedName>
</protein>
<dbReference type="Pfam" id="PF13505">
    <property type="entry name" value="OMP_b-brl"/>
    <property type="match status" value="1"/>
</dbReference>
<dbReference type="EMBL" id="JAFKCW010000005">
    <property type="protein sequence ID" value="MBN7803170.1"/>
    <property type="molecule type" value="Genomic_DNA"/>
</dbReference>
<dbReference type="Proteomes" id="UP000664698">
    <property type="component" value="Unassembled WGS sequence"/>
</dbReference>
<dbReference type="InterPro" id="IPR027385">
    <property type="entry name" value="Beta-barrel_OMP"/>
</dbReference>
<sequence>MKVRSLPRFFWYSKLSIPLLFILFLTLDAFGQVPAKKDYIVVADSALSQGFVRDIPSEGNTVVYFAKSKRSEHRKFTVADVTEFRLSERMFYKKLIPQGVAGRFVFLEKLPHSSPNLVFWKLHEESPKYYIESSEGLELLDESFRGRLSELFDNPMLDPLLDITRRNDFSLVYLSRTAATIKKPRTFTKLFAIAPHLGYTSQIVRFALPDSNEKGKVTGSSPSIGIDGEVFLTFKRNISLMAGVLWTQFDSQVFIQYPRSQTRIDSDFFLDFSLLQIPAMFRYYIDLSPNKLRMHIGAGYTHAKPSYDRLGAYQAVFEGTTIVTSTRELEMDDSFSGVTLGLGIEKYFRKQRALVFGLRHFNVKGQEDGLVQGLDFQLGYKF</sequence>